<dbReference type="PANTHER" id="PTHR35174">
    <property type="entry name" value="BLL7171 PROTEIN-RELATED"/>
    <property type="match status" value="1"/>
</dbReference>
<reference evidence="3 4" key="1">
    <citation type="submission" date="2021-05" db="EMBL/GenBank/DDBJ databases">
        <title>Description of Cellulomonas sp. DKR-3 sp. nov.</title>
        <authorList>
            <person name="Dahal R.H."/>
            <person name="Chaudhary D.K."/>
        </authorList>
    </citation>
    <scope>NUCLEOTIDE SEQUENCE [LARGE SCALE GENOMIC DNA]</scope>
    <source>
        <strain evidence="3 4">DKR-3</strain>
    </source>
</reference>
<gene>
    <name evidence="3" type="ORF">KIN34_14995</name>
</gene>
<dbReference type="PANTHER" id="PTHR35174:SF3">
    <property type="entry name" value="BLL7171 PROTEIN"/>
    <property type="match status" value="1"/>
</dbReference>
<name>A0ABS5U2G0_9CELL</name>
<dbReference type="SUPFAM" id="SSF54909">
    <property type="entry name" value="Dimeric alpha+beta barrel"/>
    <property type="match status" value="1"/>
</dbReference>
<dbReference type="Gene3D" id="3.30.70.1060">
    <property type="entry name" value="Dimeric alpha+beta barrel"/>
    <property type="match status" value="1"/>
</dbReference>
<dbReference type="Proteomes" id="UP000722125">
    <property type="component" value="Unassembled WGS sequence"/>
</dbReference>
<feature type="domain" description="YCII-related" evidence="2">
    <location>
        <begin position="1"/>
        <end position="109"/>
    </location>
</feature>
<evidence type="ECO:0000259" key="2">
    <source>
        <dbReference type="Pfam" id="PF03795"/>
    </source>
</evidence>
<proteinExistence type="inferred from homology"/>
<comment type="similarity">
    <text evidence="1">Belongs to the YciI family.</text>
</comment>
<keyword evidence="4" id="KW-1185">Reference proteome</keyword>
<dbReference type="RefSeq" id="WP_214352658.1">
    <property type="nucleotide sequence ID" value="NZ_JAHBOH010000002.1"/>
</dbReference>
<evidence type="ECO:0000256" key="1">
    <source>
        <dbReference type="ARBA" id="ARBA00007689"/>
    </source>
</evidence>
<accession>A0ABS5U2G0</accession>
<organism evidence="3 4">
    <name type="scientific">Cellulomonas fulva</name>
    <dbReference type="NCBI Taxonomy" id="2835530"/>
    <lineage>
        <taxon>Bacteria</taxon>
        <taxon>Bacillati</taxon>
        <taxon>Actinomycetota</taxon>
        <taxon>Actinomycetes</taxon>
        <taxon>Micrococcales</taxon>
        <taxon>Cellulomonadaceae</taxon>
        <taxon>Cellulomonas</taxon>
    </lineage>
</organism>
<evidence type="ECO:0000313" key="3">
    <source>
        <dbReference type="EMBL" id="MBT0995589.1"/>
    </source>
</evidence>
<dbReference type="Pfam" id="PF03795">
    <property type="entry name" value="YCII"/>
    <property type="match status" value="1"/>
</dbReference>
<evidence type="ECO:0000313" key="4">
    <source>
        <dbReference type="Proteomes" id="UP000722125"/>
    </source>
</evidence>
<dbReference type="InterPro" id="IPR005545">
    <property type="entry name" value="YCII"/>
</dbReference>
<sequence>MQFLMLVCTDPEAEPYRAEDDNIGEWVRDVEQRGVHVIGNRLRPAAEARTVRLRGGDLSVTDGPFAEVGEHIAGFDLLECASLEEAVAVAGRHPMARFGRIEVRAAWPFEDEAPNPA</sequence>
<dbReference type="EMBL" id="JAHBOH010000002">
    <property type="protein sequence ID" value="MBT0995589.1"/>
    <property type="molecule type" value="Genomic_DNA"/>
</dbReference>
<dbReference type="InterPro" id="IPR011008">
    <property type="entry name" value="Dimeric_a/b-barrel"/>
</dbReference>
<protein>
    <recommendedName>
        <fullName evidence="2">YCII-related domain-containing protein</fullName>
    </recommendedName>
</protein>
<comment type="caution">
    <text evidence="3">The sequence shown here is derived from an EMBL/GenBank/DDBJ whole genome shotgun (WGS) entry which is preliminary data.</text>
</comment>